<dbReference type="AlphaFoldDB" id="A0A151UCE1"/>
<protein>
    <submittedName>
        <fullName evidence="1">Uncharacterized protein</fullName>
    </submittedName>
</protein>
<sequence>FEAVKMKETKFVKDFIDKLWKVVTQIRLLGEKLSNQHVEKILVCLLERFEFKISSLEENNNFFLNINCRTCEWFVSHSIKKIFENGRIY</sequence>
<evidence type="ECO:0000313" key="1">
    <source>
        <dbReference type="EMBL" id="KYP76995.1"/>
    </source>
</evidence>
<reference evidence="1 2" key="1">
    <citation type="journal article" date="2012" name="Nat. Biotechnol.">
        <title>Draft genome sequence of pigeonpea (Cajanus cajan), an orphan legume crop of resource-poor farmers.</title>
        <authorList>
            <person name="Varshney R.K."/>
            <person name="Chen W."/>
            <person name="Li Y."/>
            <person name="Bharti A.K."/>
            <person name="Saxena R.K."/>
            <person name="Schlueter J.A."/>
            <person name="Donoghue M.T."/>
            <person name="Azam S."/>
            <person name="Fan G."/>
            <person name="Whaley A.M."/>
            <person name="Farmer A.D."/>
            <person name="Sheridan J."/>
            <person name="Iwata A."/>
            <person name="Tuteja R."/>
            <person name="Penmetsa R.V."/>
            <person name="Wu W."/>
            <person name="Upadhyaya H.D."/>
            <person name="Yang S.P."/>
            <person name="Shah T."/>
            <person name="Saxena K.B."/>
            <person name="Michael T."/>
            <person name="McCombie W.R."/>
            <person name="Yang B."/>
            <person name="Zhang G."/>
            <person name="Yang H."/>
            <person name="Wang J."/>
            <person name="Spillane C."/>
            <person name="Cook D.R."/>
            <person name="May G.D."/>
            <person name="Xu X."/>
            <person name="Jackson S.A."/>
        </authorList>
    </citation>
    <scope>NUCLEOTIDE SEQUENCE [LARGE SCALE GENOMIC DNA]</scope>
    <source>
        <strain evidence="2">cv. Asha</strain>
    </source>
</reference>
<organism evidence="1 2">
    <name type="scientific">Cajanus cajan</name>
    <name type="common">Pigeon pea</name>
    <name type="synonym">Cajanus indicus</name>
    <dbReference type="NCBI Taxonomy" id="3821"/>
    <lineage>
        <taxon>Eukaryota</taxon>
        <taxon>Viridiplantae</taxon>
        <taxon>Streptophyta</taxon>
        <taxon>Embryophyta</taxon>
        <taxon>Tracheophyta</taxon>
        <taxon>Spermatophyta</taxon>
        <taxon>Magnoliopsida</taxon>
        <taxon>eudicotyledons</taxon>
        <taxon>Gunneridae</taxon>
        <taxon>Pentapetalae</taxon>
        <taxon>rosids</taxon>
        <taxon>fabids</taxon>
        <taxon>Fabales</taxon>
        <taxon>Fabaceae</taxon>
        <taxon>Papilionoideae</taxon>
        <taxon>50 kb inversion clade</taxon>
        <taxon>NPAAA clade</taxon>
        <taxon>indigoferoid/millettioid clade</taxon>
        <taxon>Phaseoleae</taxon>
        <taxon>Cajanus</taxon>
    </lineage>
</organism>
<dbReference type="PANTHER" id="PTHR35317:SF31">
    <property type="entry name" value="DUF4219 DOMAIN-CONTAINING PROTEIN"/>
    <property type="match status" value="1"/>
</dbReference>
<accession>A0A151UCE1</accession>
<dbReference type="Proteomes" id="UP000075243">
    <property type="component" value="Chromosome 1"/>
</dbReference>
<dbReference type="Gramene" id="C.cajan_20643.t">
    <property type="protein sequence ID" value="C.cajan_20643.t.cds1"/>
    <property type="gene ID" value="C.cajan_20643"/>
</dbReference>
<gene>
    <name evidence="1" type="ORF">KK1_021258</name>
</gene>
<keyword evidence="2" id="KW-1185">Reference proteome</keyword>
<dbReference type="PANTHER" id="PTHR35317">
    <property type="entry name" value="OS04G0629600 PROTEIN"/>
    <property type="match status" value="1"/>
</dbReference>
<feature type="non-terminal residue" evidence="1">
    <location>
        <position position="1"/>
    </location>
</feature>
<name>A0A151UCE1_CAJCA</name>
<evidence type="ECO:0000313" key="2">
    <source>
        <dbReference type="Proteomes" id="UP000075243"/>
    </source>
</evidence>
<dbReference type="EMBL" id="CM003603">
    <property type="protein sequence ID" value="KYP76995.1"/>
    <property type="molecule type" value="Genomic_DNA"/>
</dbReference>
<proteinExistence type="predicted"/>